<dbReference type="GO" id="GO:0007229">
    <property type="term" value="P:integrin-mediated signaling pathway"/>
    <property type="evidence" value="ECO:0007669"/>
    <property type="project" value="UniProtKB-KW"/>
</dbReference>
<evidence type="ECO:0000313" key="2">
    <source>
        <dbReference type="EMBL" id="GER35298.1"/>
    </source>
</evidence>
<keyword evidence="2" id="KW-0808">Transferase</keyword>
<name>A0A5A7PRM3_STRAF</name>
<feature type="region of interest" description="Disordered" evidence="1">
    <location>
        <begin position="173"/>
        <end position="203"/>
    </location>
</feature>
<gene>
    <name evidence="2" type="ORF">STAS_11566</name>
</gene>
<dbReference type="GO" id="GO:0016301">
    <property type="term" value="F:kinase activity"/>
    <property type="evidence" value="ECO:0007669"/>
    <property type="project" value="UniProtKB-KW"/>
</dbReference>
<comment type="caution">
    <text evidence="2">The sequence shown here is derived from an EMBL/GenBank/DDBJ whole genome shotgun (WGS) entry which is preliminary data.</text>
</comment>
<keyword evidence="2" id="KW-0418">Kinase</keyword>
<dbReference type="InterPro" id="IPR011009">
    <property type="entry name" value="Kinase-like_dom_sf"/>
</dbReference>
<dbReference type="AlphaFoldDB" id="A0A5A7PRM3"/>
<dbReference type="Gene3D" id="1.10.510.10">
    <property type="entry name" value="Transferase(Phosphotransferase) domain 1"/>
    <property type="match status" value="1"/>
</dbReference>
<evidence type="ECO:0000256" key="1">
    <source>
        <dbReference type="SAM" id="MobiDB-lite"/>
    </source>
</evidence>
<keyword evidence="2" id="KW-0401">Integrin</keyword>
<dbReference type="Proteomes" id="UP000325081">
    <property type="component" value="Unassembled WGS sequence"/>
</dbReference>
<accession>A0A5A7PRM3</accession>
<keyword evidence="3" id="KW-1185">Reference proteome</keyword>
<dbReference type="SUPFAM" id="SSF56112">
    <property type="entry name" value="Protein kinase-like (PK-like)"/>
    <property type="match status" value="1"/>
</dbReference>
<protein>
    <submittedName>
        <fullName evidence="2">Integrin-linked protein kinase family</fullName>
    </submittedName>
</protein>
<sequence>MPRHVAVIMEGNMRDLTKLLSGMAQKFPLRYLTRMAMQTLILCILRLHSSNFAETSRRLSPSKALRFALEIARGMNYLHECKPEPIIHGDLKPKCQEHLARFWRAAEGQGVSLYSMLFSTPSMEAYHNADCRDAHQSFEILLCVTDKCSTKAKALKEKGLEWKVGFFPAKDSNAVAGKGEDDEISGEGKVEKEMGDESENRVI</sequence>
<organism evidence="2 3">
    <name type="scientific">Striga asiatica</name>
    <name type="common">Asiatic witchweed</name>
    <name type="synonym">Buchnera asiatica</name>
    <dbReference type="NCBI Taxonomy" id="4170"/>
    <lineage>
        <taxon>Eukaryota</taxon>
        <taxon>Viridiplantae</taxon>
        <taxon>Streptophyta</taxon>
        <taxon>Embryophyta</taxon>
        <taxon>Tracheophyta</taxon>
        <taxon>Spermatophyta</taxon>
        <taxon>Magnoliopsida</taxon>
        <taxon>eudicotyledons</taxon>
        <taxon>Gunneridae</taxon>
        <taxon>Pentapetalae</taxon>
        <taxon>asterids</taxon>
        <taxon>lamiids</taxon>
        <taxon>Lamiales</taxon>
        <taxon>Orobanchaceae</taxon>
        <taxon>Buchnereae</taxon>
        <taxon>Striga</taxon>
    </lineage>
</organism>
<evidence type="ECO:0000313" key="3">
    <source>
        <dbReference type="Proteomes" id="UP000325081"/>
    </source>
</evidence>
<reference evidence="3" key="1">
    <citation type="journal article" date="2019" name="Curr. Biol.">
        <title>Genome Sequence of Striga asiatica Provides Insight into the Evolution of Plant Parasitism.</title>
        <authorList>
            <person name="Yoshida S."/>
            <person name="Kim S."/>
            <person name="Wafula E.K."/>
            <person name="Tanskanen J."/>
            <person name="Kim Y.M."/>
            <person name="Honaas L."/>
            <person name="Yang Z."/>
            <person name="Spallek T."/>
            <person name="Conn C.E."/>
            <person name="Ichihashi Y."/>
            <person name="Cheong K."/>
            <person name="Cui S."/>
            <person name="Der J.P."/>
            <person name="Gundlach H."/>
            <person name="Jiao Y."/>
            <person name="Hori C."/>
            <person name="Ishida J.K."/>
            <person name="Kasahara H."/>
            <person name="Kiba T."/>
            <person name="Kim M.S."/>
            <person name="Koo N."/>
            <person name="Laohavisit A."/>
            <person name="Lee Y.H."/>
            <person name="Lumba S."/>
            <person name="McCourt P."/>
            <person name="Mortimer J.C."/>
            <person name="Mutuku J.M."/>
            <person name="Nomura T."/>
            <person name="Sasaki-Sekimoto Y."/>
            <person name="Seto Y."/>
            <person name="Wang Y."/>
            <person name="Wakatake T."/>
            <person name="Sakakibara H."/>
            <person name="Demura T."/>
            <person name="Yamaguchi S."/>
            <person name="Yoneyama K."/>
            <person name="Manabe R.I."/>
            <person name="Nelson D.C."/>
            <person name="Schulman A.H."/>
            <person name="Timko M.P."/>
            <person name="dePamphilis C.W."/>
            <person name="Choi D."/>
            <person name="Shirasu K."/>
        </authorList>
    </citation>
    <scope>NUCLEOTIDE SEQUENCE [LARGE SCALE GENOMIC DNA]</scope>
    <source>
        <strain evidence="3">cv. UVA1</strain>
    </source>
</reference>
<proteinExistence type="predicted"/>
<dbReference type="OrthoDB" id="1252868at2759"/>
<dbReference type="EMBL" id="BKCP01004961">
    <property type="protein sequence ID" value="GER35298.1"/>
    <property type="molecule type" value="Genomic_DNA"/>
</dbReference>
<feature type="compositionally biased region" description="Basic and acidic residues" evidence="1">
    <location>
        <begin position="186"/>
        <end position="203"/>
    </location>
</feature>